<evidence type="ECO:0000256" key="6">
    <source>
        <dbReference type="SAM" id="Phobius"/>
    </source>
</evidence>
<evidence type="ECO:0000256" key="5">
    <source>
        <dbReference type="ARBA" id="ARBA00023136"/>
    </source>
</evidence>
<keyword evidence="4 6" id="KW-1133">Transmembrane helix</keyword>
<feature type="transmembrane region" description="Helical" evidence="6">
    <location>
        <begin position="218"/>
        <end position="235"/>
    </location>
</feature>
<organism evidence="8 9">
    <name type="scientific">Rhizobium gallicum</name>
    <dbReference type="NCBI Taxonomy" id="56730"/>
    <lineage>
        <taxon>Bacteria</taxon>
        <taxon>Pseudomonadati</taxon>
        <taxon>Pseudomonadota</taxon>
        <taxon>Alphaproteobacteria</taxon>
        <taxon>Hyphomicrobiales</taxon>
        <taxon>Rhizobiaceae</taxon>
        <taxon>Rhizobium/Agrobacterium group</taxon>
        <taxon>Rhizobium</taxon>
    </lineage>
</organism>
<dbReference type="SUPFAM" id="SSF103473">
    <property type="entry name" value="MFS general substrate transporter"/>
    <property type="match status" value="1"/>
</dbReference>
<feature type="domain" description="Major facilitator superfamily (MFS) profile" evidence="7">
    <location>
        <begin position="24"/>
        <end position="473"/>
    </location>
</feature>
<feature type="transmembrane region" description="Helical" evidence="6">
    <location>
        <begin position="351"/>
        <end position="369"/>
    </location>
</feature>
<evidence type="ECO:0000256" key="4">
    <source>
        <dbReference type="ARBA" id="ARBA00022989"/>
    </source>
</evidence>
<evidence type="ECO:0000313" key="9">
    <source>
        <dbReference type="Proteomes" id="UP000184749"/>
    </source>
</evidence>
<dbReference type="InterPro" id="IPR036259">
    <property type="entry name" value="MFS_trans_sf"/>
</dbReference>
<gene>
    <name evidence="8" type="ORF">IE4872_PD00582</name>
</gene>
<dbReference type="Gene3D" id="1.20.1250.20">
    <property type="entry name" value="MFS general substrate transporter like domains"/>
    <property type="match status" value="2"/>
</dbReference>
<feature type="transmembrane region" description="Helical" evidence="6">
    <location>
        <begin position="286"/>
        <end position="307"/>
    </location>
</feature>
<dbReference type="EMBL" id="CP017105">
    <property type="protein sequence ID" value="APO71112.1"/>
    <property type="molecule type" value="Genomic_DNA"/>
</dbReference>
<feature type="transmembrane region" description="Helical" evidence="6">
    <location>
        <begin position="69"/>
        <end position="87"/>
    </location>
</feature>
<dbReference type="GO" id="GO:0016020">
    <property type="term" value="C:membrane"/>
    <property type="evidence" value="ECO:0007669"/>
    <property type="project" value="UniProtKB-SubCell"/>
</dbReference>
<keyword evidence="8" id="KW-0614">Plasmid</keyword>
<feature type="transmembrane region" description="Helical" evidence="6">
    <location>
        <begin position="183"/>
        <end position="206"/>
    </location>
</feature>
<evidence type="ECO:0000313" key="8">
    <source>
        <dbReference type="EMBL" id="APO71112.1"/>
    </source>
</evidence>
<dbReference type="AlphaFoldDB" id="A0A1L5NTA9"/>
<feature type="transmembrane region" description="Helical" evidence="6">
    <location>
        <begin position="26"/>
        <end position="49"/>
    </location>
</feature>
<evidence type="ECO:0000256" key="1">
    <source>
        <dbReference type="ARBA" id="ARBA00004141"/>
    </source>
</evidence>
<dbReference type="RefSeq" id="WP_074071492.1">
    <property type="nucleotide sequence ID" value="NZ_CP017105.1"/>
</dbReference>
<feature type="transmembrane region" description="Helical" evidence="6">
    <location>
        <begin position="247"/>
        <end position="265"/>
    </location>
</feature>
<feature type="transmembrane region" description="Helical" evidence="6">
    <location>
        <begin position="152"/>
        <end position="171"/>
    </location>
</feature>
<dbReference type="Pfam" id="PF07690">
    <property type="entry name" value="MFS_1"/>
    <property type="match status" value="1"/>
</dbReference>
<protein>
    <submittedName>
        <fullName evidence="8">EmrB/QacA subfamily multidrug resistance transporter protein</fullName>
    </submittedName>
</protein>
<reference evidence="8 9" key="1">
    <citation type="submission" date="2016-09" db="EMBL/GenBank/DDBJ databases">
        <title>The complete genome sequences of Rhizobium gallicum, symbiovars gallicum and phaseoli, symbionts associated to common bean (Phaseolus vulgaris).</title>
        <authorList>
            <person name="Bustos P."/>
            <person name="Santamaria R.I."/>
            <person name="Perez-Carrascal O.M."/>
            <person name="Juarez S."/>
            <person name="Lozano L."/>
            <person name="Martinez-Flores I."/>
            <person name="Martinez-Romero E."/>
            <person name="Cevallos M."/>
            <person name="Romero D."/>
            <person name="Davila G."/>
            <person name="Gonzalez V."/>
        </authorList>
    </citation>
    <scope>NUCLEOTIDE SEQUENCE [LARGE SCALE GENOMIC DNA]</scope>
    <source>
        <strain evidence="8 9">IE4872</strain>
        <plasmid evidence="9">prgalie4872d</plasmid>
    </source>
</reference>
<evidence type="ECO:0000256" key="2">
    <source>
        <dbReference type="ARBA" id="ARBA00022448"/>
    </source>
</evidence>
<dbReference type="PANTHER" id="PTHR42718">
    <property type="entry name" value="MAJOR FACILITATOR SUPERFAMILY MULTIDRUG TRANSPORTER MFSC"/>
    <property type="match status" value="1"/>
</dbReference>
<feature type="transmembrane region" description="Helical" evidence="6">
    <location>
        <begin position="119"/>
        <end position="140"/>
    </location>
</feature>
<feature type="transmembrane region" description="Helical" evidence="6">
    <location>
        <begin position="322"/>
        <end position="344"/>
    </location>
</feature>
<keyword evidence="3 6" id="KW-0812">Transmembrane</keyword>
<feature type="transmembrane region" description="Helical" evidence="6">
    <location>
        <begin position="94"/>
        <end position="113"/>
    </location>
</feature>
<feature type="transmembrane region" description="Helical" evidence="6">
    <location>
        <begin position="381"/>
        <end position="405"/>
    </location>
</feature>
<feature type="transmembrane region" description="Helical" evidence="6">
    <location>
        <begin position="506"/>
        <end position="527"/>
    </location>
</feature>
<accession>A0A1L5NTA9</accession>
<evidence type="ECO:0000256" key="3">
    <source>
        <dbReference type="ARBA" id="ARBA00022692"/>
    </source>
</evidence>
<dbReference type="PROSITE" id="PS50850">
    <property type="entry name" value="MFS"/>
    <property type="match status" value="1"/>
</dbReference>
<dbReference type="InterPro" id="IPR020846">
    <property type="entry name" value="MFS_dom"/>
</dbReference>
<evidence type="ECO:0000259" key="7">
    <source>
        <dbReference type="PROSITE" id="PS50850"/>
    </source>
</evidence>
<geneLocation type="plasmid" evidence="9">
    <name>prgalie4872d</name>
</geneLocation>
<dbReference type="PANTHER" id="PTHR42718:SF9">
    <property type="entry name" value="MAJOR FACILITATOR SUPERFAMILY MULTIDRUG TRANSPORTER MFSC"/>
    <property type="match status" value="1"/>
</dbReference>
<comment type="subcellular location">
    <subcellularLocation>
        <location evidence="1">Membrane</location>
        <topology evidence="1">Multi-pass membrane protein</topology>
    </subcellularLocation>
</comment>
<dbReference type="GO" id="GO:0022857">
    <property type="term" value="F:transmembrane transporter activity"/>
    <property type="evidence" value="ECO:0007669"/>
    <property type="project" value="InterPro"/>
</dbReference>
<sequence>MKLVVIDPDQVAPVNTRASHGTMPTLLVVAGIVFAALTEAVAGTALSTARLDMIGDTHATLDQFALLEVGYTAAKLTAFMLTPWLMGRLSSQTCLRAATGIMTLVCGAAALTYNFDTLVVLRLLQGLAGGALLVSGQTLLFQTFSRSLQPVVQCFFAFGAVVAPATLTPYMQGWLLDSLSWTWIFLSIVPIGLSALALLASTDLGADGQTRAVRLDRLGAVLFTIAAFCLTFVLNQGSRWDWLEEPMIVHLLLVGVVSLLLFIAFQLCATGSDTILDLAIFRNSGFAFGFIASFAAGFALFGSAYLIPSFAISVLGMTPTEAGMLLLPSTLMFISALLLTTFLVRRGKLPPIITVPFGILGFVVAMWMLSGSNGESGFSDLMPAILLRGLALGFLFLSITLITLLDLEGPQIAYGVGLFNVGRQTGGLFGVAVMQTLLDHQTALNKGVIATYIVPGRMAVTERLALLTNSLTSHGMELSVAAKAAVQILTREVTAQASIIAFDTAFLTLSLFFIAAAPVLITLKIIIGRALGSGSETPNHAGRGIGIGAQAYADDQLGDVDVSEIVIRPTASPH</sequence>
<keyword evidence="2" id="KW-0813">Transport</keyword>
<proteinExistence type="predicted"/>
<name>A0A1L5NTA9_9HYPH</name>
<keyword evidence="5 6" id="KW-0472">Membrane</keyword>
<dbReference type="Proteomes" id="UP000184749">
    <property type="component" value="Plasmid pRgalIE4872d"/>
</dbReference>
<dbReference type="InterPro" id="IPR011701">
    <property type="entry name" value="MFS"/>
</dbReference>